<sequence length="460" mass="49998">MSTIAFTGSNVLLPDSREPQPATVLVDSATGKITDVRLGHRNVNPDLQEGSMTWVDAGDKYLLPGLVDAHVHLNEPGRTDWEGFWTGTRAAVSGGVTTVVDMPLNSIPPTTTVENFEAKRVAAQGQCFADVAFWGGVVPGNQNHLKPLVGAGVKGFKCFLIESGVDEFPCVSEDDLVPAMAELQAASSVLLFHAELDSLPGALSVPSDKPEITLYNTFLESRPQRFERDAISLIARLQTRYPSLRCHVVHLSASSAIPIIRAARSAGQKLTVETCFHYLCLTSHDVPTGRTDFKCCPPIREPSNQEELWDALKEGVIDCVVSDHSPCVSELKKLDEGDIMGAWGGISTLGLGLSLLWTEGQKRSVSIGQMVEWTSKKTAEHAGLGGLKGQLKVGYDGDFVIWDPEEEFKVTKEMLQFKNKISPYEGLTLRGRAQQTFVRGGLAYDIRKGFSDLASGMLLV</sequence>
<reference evidence="1 2" key="1">
    <citation type="journal article" date="2019" name="Nat. Ecol. Evol.">
        <title>Megaphylogeny resolves global patterns of mushroom evolution.</title>
        <authorList>
            <person name="Varga T."/>
            <person name="Krizsan K."/>
            <person name="Foldi C."/>
            <person name="Dima B."/>
            <person name="Sanchez-Garcia M."/>
            <person name="Sanchez-Ramirez S."/>
            <person name="Szollosi G.J."/>
            <person name="Szarkandi J.G."/>
            <person name="Papp V."/>
            <person name="Albert L."/>
            <person name="Andreopoulos W."/>
            <person name="Angelini C."/>
            <person name="Antonin V."/>
            <person name="Barry K.W."/>
            <person name="Bougher N.L."/>
            <person name="Buchanan P."/>
            <person name="Buyck B."/>
            <person name="Bense V."/>
            <person name="Catcheside P."/>
            <person name="Chovatia M."/>
            <person name="Cooper J."/>
            <person name="Damon W."/>
            <person name="Desjardin D."/>
            <person name="Finy P."/>
            <person name="Geml J."/>
            <person name="Haridas S."/>
            <person name="Hughes K."/>
            <person name="Justo A."/>
            <person name="Karasinski D."/>
            <person name="Kautmanova I."/>
            <person name="Kiss B."/>
            <person name="Kocsube S."/>
            <person name="Kotiranta H."/>
            <person name="LaButti K.M."/>
            <person name="Lechner B.E."/>
            <person name="Liimatainen K."/>
            <person name="Lipzen A."/>
            <person name="Lukacs Z."/>
            <person name="Mihaltcheva S."/>
            <person name="Morgado L.N."/>
            <person name="Niskanen T."/>
            <person name="Noordeloos M.E."/>
            <person name="Ohm R.A."/>
            <person name="Ortiz-Santana B."/>
            <person name="Ovrebo C."/>
            <person name="Racz N."/>
            <person name="Riley R."/>
            <person name="Savchenko A."/>
            <person name="Shiryaev A."/>
            <person name="Soop K."/>
            <person name="Spirin V."/>
            <person name="Szebenyi C."/>
            <person name="Tomsovsky M."/>
            <person name="Tulloss R.E."/>
            <person name="Uehling J."/>
            <person name="Grigoriev I.V."/>
            <person name="Vagvolgyi C."/>
            <person name="Papp T."/>
            <person name="Martin F.M."/>
            <person name="Miettinen O."/>
            <person name="Hibbett D.S."/>
            <person name="Nagy L.G."/>
        </authorList>
    </citation>
    <scope>NUCLEOTIDE SEQUENCE [LARGE SCALE GENOMIC DNA]</scope>
    <source>
        <strain evidence="1 2">NL-1719</strain>
    </source>
</reference>
<keyword evidence="2" id="KW-1185">Reference proteome</keyword>
<gene>
    <name evidence="1" type="ORF">BDN72DRAFT_832287</name>
</gene>
<dbReference type="Proteomes" id="UP000308600">
    <property type="component" value="Unassembled WGS sequence"/>
</dbReference>
<organism evidence="1 2">
    <name type="scientific">Pluteus cervinus</name>
    <dbReference type="NCBI Taxonomy" id="181527"/>
    <lineage>
        <taxon>Eukaryota</taxon>
        <taxon>Fungi</taxon>
        <taxon>Dikarya</taxon>
        <taxon>Basidiomycota</taxon>
        <taxon>Agaricomycotina</taxon>
        <taxon>Agaricomycetes</taxon>
        <taxon>Agaricomycetidae</taxon>
        <taxon>Agaricales</taxon>
        <taxon>Pluteineae</taxon>
        <taxon>Pluteaceae</taxon>
        <taxon>Pluteus</taxon>
    </lineage>
</organism>
<proteinExistence type="predicted"/>
<dbReference type="EMBL" id="ML208263">
    <property type="protein sequence ID" value="TFK75410.1"/>
    <property type="molecule type" value="Genomic_DNA"/>
</dbReference>
<accession>A0ACD3BC51</accession>
<evidence type="ECO:0000313" key="1">
    <source>
        <dbReference type="EMBL" id="TFK75410.1"/>
    </source>
</evidence>
<evidence type="ECO:0000313" key="2">
    <source>
        <dbReference type="Proteomes" id="UP000308600"/>
    </source>
</evidence>
<protein>
    <submittedName>
        <fullName evidence="1">Allantoinase</fullName>
    </submittedName>
</protein>
<name>A0ACD3BC51_9AGAR</name>